<evidence type="ECO:0000256" key="4">
    <source>
        <dbReference type="ARBA" id="ARBA00022842"/>
    </source>
</evidence>
<dbReference type="PROSITE" id="PS51918">
    <property type="entry name" value="RADICAL_SAM"/>
    <property type="match status" value="1"/>
</dbReference>
<feature type="binding site" evidence="8">
    <location>
        <position position="32"/>
    </location>
    <ligand>
        <name>[4Fe-4S] cluster</name>
        <dbReference type="ChEBI" id="CHEBI:49883"/>
        <note>4Fe-4S-S-AdoMet</note>
    </ligand>
</feature>
<accession>A0A4Q0U787</accession>
<evidence type="ECO:0000256" key="6">
    <source>
        <dbReference type="ARBA" id="ARBA00023014"/>
    </source>
</evidence>
<keyword evidence="5 8" id="KW-0408">Iron</keyword>
<evidence type="ECO:0000256" key="5">
    <source>
        <dbReference type="ARBA" id="ARBA00023004"/>
    </source>
</evidence>
<evidence type="ECO:0000256" key="8">
    <source>
        <dbReference type="HAMAP-Rule" id="MF_00917"/>
    </source>
</evidence>
<dbReference type="GO" id="GO:1904047">
    <property type="term" value="F:S-adenosyl-L-methionine binding"/>
    <property type="evidence" value="ECO:0007669"/>
    <property type="project" value="UniProtKB-UniRule"/>
</dbReference>
<keyword evidence="3 8" id="KW-0479">Metal-binding</keyword>
<sequence length="183" mass="20142">MKQYRVNEIFYSLQGEGVHTGLPAVFVRFSGCNKRCGFCDTDFAAFTLMSAADIVAAVMHYPSDTVILTGGEPALQIDDALVVALHDAGRRIHVETNGSLPLPSGIDWVTCSPKDRDIRLLHADEVKVVFTGDDPQWAAELFDGAVLSLQPMSCLNTAATVDYIKSHPWWRLSLQTHKLIDIP</sequence>
<evidence type="ECO:0000313" key="9">
    <source>
        <dbReference type="EMBL" id="HJE38294.1"/>
    </source>
</evidence>
<feature type="binding site" evidence="8">
    <location>
        <begin position="38"/>
        <end position="40"/>
    </location>
    <ligand>
        <name>S-adenosyl-L-methionine</name>
        <dbReference type="ChEBI" id="CHEBI:59789"/>
    </ligand>
</feature>
<name>A0A4Q0U787_9BACT</name>
<dbReference type="AlphaFoldDB" id="A0A4Q0U787"/>
<evidence type="ECO:0000256" key="1">
    <source>
        <dbReference type="ARBA" id="ARBA00022485"/>
    </source>
</evidence>
<dbReference type="HAMAP" id="MF_00917">
    <property type="entry name" value="QueE"/>
    <property type="match status" value="1"/>
</dbReference>
<feature type="binding site" evidence="8">
    <location>
        <position position="36"/>
    </location>
    <ligand>
        <name>[4Fe-4S] cluster</name>
        <dbReference type="ChEBI" id="CHEBI:49883"/>
        <note>4Fe-4S-S-AdoMet</note>
    </ligand>
</feature>
<comment type="cofactor">
    <cofactor evidence="8">
        <name>[4Fe-4S] cluster</name>
        <dbReference type="ChEBI" id="CHEBI:49883"/>
    </cofactor>
    <text evidence="8">Binds 1 [4Fe-4S] cluster. The cluster is coordinated with 3 cysteines and an exchangeable S-adenosyl-L-methionine.</text>
</comment>
<comment type="caution">
    <text evidence="8">Lacks conserved residue(s) required for the propagation of feature annotation.</text>
</comment>
<dbReference type="GO" id="GO:0000287">
    <property type="term" value="F:magnesium ion binding"/>
    <property type="evidence" value="ECO:0007669"/>
    <property type="project" value="UniProtKB-UniRule"/>
</dbReference>
<keyword evidence="2 8" id="KW-0949">S-adenosyl-L-methionine</keyword>
<gene>
    <name evidence="8" type="primary">queE</name>
    <name evidence="9" type="ORF">K8V47_00810</name>
</gene>
<comment type="caution">
    <text evidence="9">The sequence shown here is derived from an EMBL/GenBank/DDBJ whole genome shotgun (WGS) entry which is preliminary data.</text>
</comment>
<dbReference type="SUPFAM" id="SSF102114">
    <property type="entry name" value="Radical SAM enzymes"/>
    <property type="match status" value="1"/>
</dbReference>
<comment type="cofactor">
    <cofactor evidence="8">
        <name>S-adenosyl-L-methionine</name>
        <dbReference type="ChEBI" id="CHEBI:59789"/>
    </cofactor>
    <text evidence="8">Binds 1 S-adenosyl-L-methionine per subunit.</text>
</comment>
<feature type="binding site" evidence="8">
    <location>
        <position position="69"/>
    </location>
    <ligand>
        <name>substrate</name>
    </ligand>
</feature>
<dbReference type="GO" id="GO:0016840">
    <property type="term" value="F:carbon-nitrogen lyase activity"/>
    <property type="evidence" value="ECO:0007669"/>
    <property type="project" value="UniProtKB-UniRule"/>
</dbReference>
<evidence type="ECO:0000313" key="10">
    <source>
        <dbReference type="Proteomes" id="UP000711407"/>
    </source>
</evidence>
<feature type="binding site" evidence="8">
    <location>
        <position position="41"/>
    </location>
    <ligand>
        <name>Mg(2+)</name>
        <dbReference type="ChEBI" id="CHEBI:18420"/>
    </ligand>
</feature>
<keyword evidence="6 8" id="KW-0411">Iron-sulfur</keyword>
<feature type="binding site" evidence="8">
    <location>
        <position position="39"/>
    </location>
    <ligand>
        <name>[4Fe-4S] cluster</name>
        <dbReference type="ChEBI" id="CHEBI:49883"/>
        <note>4Fe-4S-S-AdoMet</note>
    </ligand>
</feature>
<comment type="pathway">
    <text evidence="8">Purine metabolism; 7-cyano-7-deazaguanine biosynthesis.</text>
</comment>
<feature type="binding site" evidence="8">
    <location>
        <position position="71"/>
    </location>
    <ligand>
        <name>S-adenosyl-L-methionine</name>
        <dbReference type="ChEBI" id="CHEBI:59789"/>
    </ligand>
</feature>
<dbReference type="GO" id="GO:0051539">
    <property type="term" value="F:4 iron, 4 sulfur cluster binding"/>
    <property type="evidence" value="ECO:0007669"/>
    <property type="project" value="UniProtKB-UniRule"/>
</dbReference>
<dbReference type="EMBL" id="DYXT01000006">
    <property type="protein sequence ID" value="HJE38294.1"/>
    <property type="molecule type" value="Genomic_DNA"/>
</dbReference>
<keyword evidence="1 8" id="KW-0004">4Fe-4S</keyword>
<dbReference type="Pfam" id="PF04055">
    <property type="entry name" value="Radical_SAM"/>
    <property type="match status" value="1"/>
</dbReference>
<protein>
    <recommendedName>
        <fullName evidence="8">7-carboxy-7-deazaguanine synthase</fullName>
        <shortName evidence="8">CDG synthase</shortName>
        <ecNumber evidence="8">4.3.99.3</ecNumber>
    </recommendedName>
    <alternativeName>
        <fullName evidence="8">Queuosine biosynthesis protein QueE</fullName>
    </alternativeName>
</protein>
<dbReference type="Proteomes" id="UP000711407">
    <property type="component" value="Unassembled WGS sequence"/>
</dbReference>
<organism evidence="9 10">
    <name type="scientific">Candidatus Amulumruptor caecigallinarius</name>
    <dbReference type="NCBI Taxonomy" id="2109911"/>
    <lineage>
        <taxon>Bacteria</taxon>
        <taxon>Pseudomonadati</taxon>
        <taxon>Bacteroidota</taxon>
        <taxon>Bacteroidia</taxon>
        <taxon>Bacteroidales</taxon>
        <taxon>Muribaculaceae</taxon>
        <taxon>Candidatus Amulumruptor</taxon>
    </lineage>
</organism>
<dbReference type="CDD" id="cd01335">
    <property type="entry name" value="Radical_SAM"/>
    <property type="match status" value="1"/>
</dbReference>
<dbReference type="EC" id="4.3.99.3" evidence="8"/>
<evidence type="ECO:0000256" key="7">
    <source>
        <dbReference type="ARBA" id="ARBA00023239"/>
    </source>
</evidence>
<dbReference type="InterPro" id="IPR058240">
    <property type="entry name" value="rSAM_sf"/>
</dbReference>
<comment type="similarity">
    <text evidence="8">Belongs to the radical SAM superfamily. 7-carboxy-7-deazaguanine synthase family.</text>
</comment>
<dbReference type="PANTHER" id="PTHR42836">
    <property type="entry name" value="7-CARBOXY-7-DEAZAGUANINE SYNTHASE"/>
    <property type="match status" value="1"/>
</dbReference>
<dbReference type="InterPro" id="IPR024924">
    <property type="entry name" value="7-CO-7-deazaguanine_synth-like"/>
</dbReference>
<keyword evidence="8" id="KW-0671">Queuosine biosynthesis</keyword>
<dbReference type="Gene3D" id="3.20.20.70">
    <property type="entry name" value="Aldolase class I"/>
    <property type="match status" value="1"/>
</dbReference>
<dbReference type="PIRSF" id="PIRSF000370">
    <property type="entry name" value="QueE"/>
    <property type="match status" value="1"/>
</dbReference>
<feature type="binding site" evidence="8">
    <location>
        <position position="183"/>
    </location>
    <ligand>
        <name>substrate</name>
    </ligand>
</feature>
<evidence type="ECO:0000256" key="3">
    <source>
        <dbReference type="ARBA" id="ARBA00022723"/>
    </source>
</evidence>
<comment type="cofactor">
    <cofactor evidence="8">
        <name>Mg(2+)</name>
        <dbReference type="ChEBI" id="CHEBI:18420"/>
    </cofactor>
</comment>
<dbReference type="InterPro" id="IPR007197">
    <property type="entry name" value="rSAM"/>
</dbReference>
<evidence type="ECO:0000256" key="2">
    <source>
        <dbReference type="ARBA" id="ARBA00022691"/>
    </source>
</evidence>
<feature type="binding site" evidence="8">
    <location>
        <begin position="13"/>
        <end position="15"/>
    </location>
    <ligand>
        <name>substrate</name>
    </ligand>
</feature>
<dbReference type="PANTHER" id="PTHR42836:SF1">
    <property type="entry name" value="7-CARBOXY-7-DEAZAGUANINE SYNTHASE"/>
    <property type="match status" value="1"/>
</dbReference>
<keyword evidence="7 8" id="KW-0456">Lyase</keyword>
<reference evidence="9" key="1">
    <citation type="journal article" date="2021" name="PeerJ">
        <title>Extensive microbial diversity within the chicken gut microbiome revealed by metagenomics and culture.</title>
        <authorList>
            <person name="Gilroy R."/>
            <person name="Ravi A."/>
            <person name="Getino M."/>
            <person name="Pursley I."/>
            <person name="Horton D.L."/>
            <person name="Alikhan N.F."/>
            <person name="Baker D."/>
            <person name="Gharbi K."/>
            <person name="Hall N."/>
            <person name="Watson M."/>
            <person name="Adriaenssens E.M."/>
            <person name="Foster-Nyarko E."/>
            <person name="Jarju S."/>
            <person name="Secka A."/>
            <person name="Antonio M."/>
            <person name="Oren A."/>
            <person name="Chaudhuri R.R."/>
            <person name="La Ragione R."/>
            <person name="Hildebrand F."/>
            <person name="Pallen M.J."/>
        </authorList>
    </citation>
    <scope>NUCLEOTIDE SEQUENCE</scope>
    <source>
        <strain evidence="9">4100</strain>
    </source>
</reference>
<comment type="subunit">
    <text evidence="8">Homodimer.</text>
</comment>
<dbReference type="GO" id="GO:0008616">
    <property type="term" value="P:tRNA queuosine(34) biosynthetic process"/>
    <property type="evidence" value="ECO:0007669"/>
    <property type="project" value="UniProtKB-UniRule"/>
</dbReference>
<comment type="catalytic activity">
    <reaction evidence="8">
        <text>6-carboxy-5,6,7,8-tetrahydropterin + H(+) = 7-carboxy-7-carbaguanine + NH4(+)</text>
        <dbReference type="Rhea" id="RHEA:27974"/>
        <dbReference type="ChEBI" id="CHEBI:15378"/>
        <dbReference type="ChEBI" id="CHEBI:28938"/>
        <dbReference type="ChEBI" id="CHEBI:61032"/>
        <dbReference type="ChEBI" id="CHEBI:61036"/>
        <dbReference type="EC" id="4.3.99.3"/>
    </reaction>
</comment>
<dbReference type="InterPro" id="IPR013785">
    <property type="entry name" value="Aldolase_TIM"/>
</dbReference>
<reference evidence="9" key="2">
    <citation type="submission" date="2021-09" db="EMBL/GenBank/DDBJ databases">
        <authorList>
            <person name="Gilroy R."/>
        </authorList>
    </citation>
    <scope>NUCLEOTIDE SEQUENCE</scope>
    <source>
        <strain evidence="9">4100</strain>
    </source>
</reference>
<comment type="function">
    <text evidence="8">Catalyzes the complex heterocyclic radical-mediated conversion of 6-carboxy-5,6,7,8-tetrahydropterin (CPH4) to 7-carboxy-7-deazaguanine (CDG), a step common to the biosynthetic pathways of all 7-deazapurine-containing compounds.</text>
</comment>
<keyword evidence="4 8" id="KW-0460">Magnesium</keyword>
<dbReference type="SFLD" id="SFLDS00029">
    <property type="entry name" value="Radical_SAM"/>
    <property type="match status" value="1"/>
</dbReference>
<feature type="binding site" evidence="8">
    <location>
        <begin position="112"/>
        <end position="114"/>
    </location>
    <ligand>
        <name>S-adenosyl-L-methionine</name>
        <dbReference type="ChEBI" id="CHEBI:59789"/>
    </ligand>
</feature>
<proteinExistence type="inferred from homology"/>
<feature type="binding site" evidence="8">
    <location>
        <position position="28"/>
    </location>
    <ligand>
        <name>substrate</name>
    </ligand>
</feature>